<dbReference type="SMART" id="SM00448">
    <property type="entry name" value="REC"/>
    <property type="match status" value="1"/>
</dbReference>
<evidence type="ECO:0000256" key="4">
    <source>
        <dbReference type="SAM" id="Coils"/>
    </source>
</evidence>
<feature type="coiled-coil region" evidence="4">
    <location>
        <begin position="409"/>
        <end position="474"/>
    </location>
</feature>
<dbReference type="Proteomes" id="UP000683493">
    <property type="component" value="Chromosome"/>
</dbReference>
<evidence type="ECO:0000256" key="3">
    <source>
        <dbReference type="PROSITE-ProRule" id="PRU00169"/>
    </source>
</evidence>
<evidence type="ECO:0000259" key="7">
    <source>
        <dbReference type="PROSITE" id="PS50110"/>
    </source>
</evidence>
<feature type="domain" description="Histidine kinase" evidence="6">
    <location>
        <begin position="692"/>
        <end position="915"/>
    </location>
</feature>
<name>A0ABX8JJW9_9BACT</name>
<sequence>MLKRLIILIVCLIASVATAPAADHPQKTLVVGSEENFPPFSTGSTDDTAGGFAVELWKKVAKEEGLKYTLRVRPWGELLQEFKDGKVDVLVNIATSEERHRYTDFSVPHVTVNGAIFVRKGDSRINSEADLAGKSIIVFKSDLAHEYAISKGWQKQLVLVNDAREGLTLLASGKHDAMLLSKLAGLQTLRELRIDNVRALEAKAGYAQKFTFGVHKGDSDLLALLNEGLALTKADGDYDELYQKWFGVYETKEPTFQDVLKYLLPFALLVACLATYFFYRRSCERKASEAALRESKLRLDTILDNVGAYIFIKDTQYRYTYANRQVCELFGQPEDRIVGKTDAAFFSPESVREIIVSDRPVLEEGLTVKREETNLAAENEQPRSYWTVKLPLKDEEGAVYGLCGISTDITELKHLEDELKKKSVELEEQLQEREIAQESLQEQTALLEEQTAMLEEEVEERRRAEVALKQSEETVRHKLKAILEPEGDIGTLELSDIIDCDMLKAMMEDFYRITGMLGAVLDVSGKVLVAVGWQDICTKFHRVHPDACKNCLESDTVLSAGVPVGTYRRYRCKNNMWDMVTPIEVGGRHVGNVFIGQFFYQDEPPDVELFREQARRFGFDETEYLAALDRVPRFTREAADAGMKFYAELTKMVSTLSFTSIKVSRMLAERIHLEEQLRQSQKMEAVGQLAGGVAHDFNNILQVITGYGNMLRMNESLGKAEQDWVDHILSASERAAQLTKGLLAFSRKQVIHLEPVDLNEVIENFKKFILRVIGEDIHLKTVTYGDQLIVHADVGQLEQVLINLATNARDSMPKGGLLTIETGLQAVESPFDHESGRAESGSYAVVTVSDSGGGMDEDTRKRIYEPFFTTKEVGKGTGLGMAIVYGIVKQHSGIINVYSEPGHGTTFRIYLPVQEAGPGEADDQVVHGQAPTGGSETILLAEDDAEVRKLVVSILSQYGYQVIEAVDGQDVVEQFAANREKVAMILMDMIMPKKNGKEAYEEISLLQPGVKVLYSSGYTADFIQNRGVSEEGIELIMKPVQPMELLRKVREILDH</sequence>
<evidence type="ECO:0000313" key="11">
    <source>
        <dbReference type="Proteomes" id="UP000683493"/>
    </source>
</evidence>
<feature type="domain" description="PAC" evidence="9">
    <location>
        <begin position="369"/>
        <end position="421"/>
    </location>
</feature>
<dbReference type="CDD" id="cd13704">
    <property type="entry name" value="PBP2_HisK"/>
    <property type="match status" value="1"/>
</dbReference>
<dbReference type="Pfam" id="PF00497">
    <property type="entry name" value="SBP_bac_3"/>
    <property type="match status" value="1"/>
</dbReference>
<dbReference type="SMART" id="SM00091">
    <property type="entry name" value="PAS"/>
    <property type="match status" value="1"/>
</dbReference>
<dbReference type="InterPro" id="IPR000700">
    <property type="entry name" value="PAS-assoc_C"/>
</dbReference>
<dbReference type="PANTHER" id="PTHR43065">
    <property type="entry name" value="SENSOR HISTIDINE KINASE"/>
    <property type="match status" value="1"/>
</dbReference>
<dbReference type="PANTHER" id="PTHR43065:SF42">
    <property type="entry name" value="TWO-COMPONENT SENSOR PPRA"/>
    <property type="match status" value="1"/>
</dbReference>
<dbReference type="CDD" id="cd00156">
    <property type="entry name" value="REC"/>
    <property type="match status" value="1"/>
</dbReference>
<dbReference type="PROSITE" id="PS50110">
    <property type="entry name" value="RESPONSE_REGULATORY"/>
    <property type="match status" value="1"/>
</dbReference>
<accession>A0ABX8JJW9</accession>
<dbReference type="SMART" id="SM00062">
    <property type="entry name" value="PBPb"/>
    <property type="match status" value="1"/>
</dbReference>
<dbReference type="Pfam" id="PF00072">
    <property type="entry name" value="Response_reg"/>
    <property type="match status" value="1"/>
</dbReference>
<dbReference type="SMART" id="SM00387">
    <property type="entry name" value="HATPase_c"/>
    <property type="match status" value="1"/>
</dbReference>
<evidence type="ECO:0000313" key="10">
    <source>
        <dbReference type="EMBL" id="QWV98675.1"/>
    </source>
</evidence>
<dbReference type="InterPro" id="IPR001789">
    <property type="entry name" value="Sig_transdc_resp-reg_receiver"/>
</dbReference>
<gene>
    <name evidence="10" type="ORF">KP005_05140</name>
</gene>
<keyword evidence="4" id="KW-0175">Coiled coil</keyword>
<dbReference type="InterPro" id="IPR000014">
    <property type="entry name" value="PAS"/>
</dbReference>
<keyword evidence="11" id="KW-1185">Reference proteome</keyword>
<dbReference type="InterPro" id="IPR003661">
    <property type="entry name" value="HisK_dim/P_dom"/>
</dbReference>
<feature type="modified residue" description="4-aspartylphosphate" evidence="3">
    <location>
        <position position="988"/>
    </location>
</feature>
<dbReference type="NCBIfam" id="TIGR00229">
    <property type="entry name" value="sensory_box"/>
    <property type="match status" value="1"/>
</dbReference>
<feature type="domain" description="PAS" evidence="8">
    <location>
        <begin position="295"/>
        <end position="365"/>
    </location>
</feature>
<dbReference type="InterPro" id="IPR003594">
    <property type="entry name" value="HATPase_dom"/>
</dbReference>
<proteinExistence type="predicted"/>
<evidence type="ECO:0000256" key="1">
    <source>
        <dbReference type="ARBA" id="ARBA00000085"/>
    </source>
</evidence>
<keyword evidence="5" id="KW-0732">Signal</keyword>
<keyword evidence="3" id="KW-0597">Phosphoprotein</keyword>
<feature type="chain" id="PRO_5045187422" description="histidine kinase" evidence="5">
    <location>
        <begin position="22"/>
        <end position="1055"/>
    </location>
</feature>
<evidence type="ECO:0000259" key="9">
    <source>
        <dbReference type="PROSITE" id="PS50113"/>
    </source>
</evidence>
<evidence type="ECO:0000256" key="2">
    <source>
        <dbReference type="ARBA" id="ARBA00012438"/>
    </source>
</evidence>
<evidence type="ECO:0000256" key="5">
    <source>
        <dbReference type="SAM" id="SignalP"/>
    </source>
</evidence>
<dbReference type="InterPro" id="IPR005467">
    <property type="entry name" value="His_kinase_dom"/>
</dbReference>
<feature type="domain" description="Response regulatory" evidence="7">
    <location>
        <begin position="937"/>
        <end position="1053"/>
    </location>
</feature>
<dbReference type="InterPro" id="IPR018771">
    <property type="entry name" value="PocR_dom"/>
</dbReference>
<dbReference type="Pfam" id="PF00512">
    <property type="entry name" value="HisKA"/>
    <property type="match status" value="1"/>
</dbReference>
<dbReference type="Pfam" id="PF08448">
    <property type="entry name" value="PAS_4"/>
    <property type="match status" value="1"/>
</dbReference>
<dbReference type="SMART" id="SM00388">
    <property type="entry name" value="HisKA"/>
    <property type="match status" value="1"/>
</dbReference>
<evidence type="ECO:0000259" key="8">
    <source>
        <dbReference type="PROSITE" id="PS50112"/>
    </source>
</evidence>
<reference evidence="10 11" key="1">
    <citation type="submission" date="2021-06" db="EMBL/GenBank/DDBJ databases">
        <title>Gemonas diversity in paddy soil.</title>
        <authorList>
            <person name="Liu G."/>
        </authorList>
    </citation>
    <scope>NUCLEOTIDE SEQUENCE [LARGE SCALE GENOMIC DNA]</scope>
    <source>
        <strain evidence="10 11">RG29</strain>
    </source>
</reference>
<protein>
    <recommendedName>
        <fullName evidence="2">histidine kinase</fullName>
        <ecNumber evidence="2">2.7.13.3</ecNumber>
    </recommendedName>
</protein>
<organism evidence="10 11">
    <name type="scientific">Geomonas diazotrophica</name>
    <dbReference type="NCBI Taxonomy" id="2843197"/>
    <lineage>
        <taxon>Bacteria</taxon>
        <taxon>Pseudomonadati</taxon>
        <taxon>Thermodesulfobacteriota</taxon>
        <taxon>Desulfuromonadia</taxon>
        <taxon>Geobacterales</taxon>
        <taxon>Geobacteraceae</taxon>
        <taxon>Geomonas</taxon>
    </lineage>
</organism>
<feature type="signal peptide" evidence="5">
    <location>
        <begin position="1"/>
        <end position="21"/>
    </location>
</feature>
<dbReference type="PROSITE" id="PS50112">
    <property type="entry name" value="PAS"/>
    <property type="match status" value="1"/>
</dbReference>
<dbReference type="EMBL" id="CP076724">
    <property type="protein sequence ID" value="QWV98675.1"/>
    <property type="molecule type" value="Genomic_DNA"/>
</dbReference>
<dbReference type="CDD" id="cd00130">
    <property type="entry name" value="PAS"/>
    <property type="match status" value="1"/>
</dbReference>
<dbReference type="Pfam" id="PF02518">
    <property type="entry name" value="HATPase_c"/>
    <property type="match status" value="1"/>
</dbReference>
<dbReference type="InterPro" id="IPR001638">
    <property type="entry name" value="Solute-binding_3/MltF_N"/>
</dbReference>
<dbReference type="EC" id="2.7.13.3" evidence="2"/>
<dbReference type="Pfam" id="PF10114">
    <property type="entry name" value="PocR"/>
    <property type="match status" value="1"/>
</dbReference>
<dbReference type="PROSITE" id="PS50109">
    <property type="entry name" value="HIS_KIN"/>
    <property type="match status" value="1"/>
</dbReference>
<comment type="catalytic activity">
    <reaction evidence="1">
        <text>ATP + protein L-histidine = ADP + protein N-phospho-L-histidine.</text>
        <dbReference type="EC" id="2.7.13.3"/>
    </reaction>
</comment>
<dbReference type="InterPro" id="IPR013656">
    <property type="entry name" value="PAS_4"/>
</dbReference>
<dbReference type="PROSITE" id="PS50113">
    <property type="entry name" value="PAC"/>
    <property type="match status" value="1"/>
</dbReference>
<evidence type="ECO:0000259" key="6">
    <source>
        <dbReference type="PROSITE" id="PS50109"/>
    </source>
</evidence>